<gene>
    <name evidence="4" type="ORF">WJM97_06325</name>
</gene>
<keyword evidence="5" id="KW-1185">Reference proteome</keyword>
<dbReference type="Gene3D" id="1.25.40.10">
    <property type="entry name" value="Tetratricopeptide repeat domain"/>
    <property type="match status" value="3"/>
</dbReference>
<dbReference type="InterPro" id="IPR019734">
    <property type="entry name" value="TPR_rpt"/>
</dbReference>
<proteinExistence type="predicted"/>
<evidence type="ECO:0000313" key="4">
    <source>
        <dbReference type="EMBL" id="WZB89295.1"/>
    </source>
</evidence>
<dbReference type="SUPFAM" id="SSF81901">
    <property type="entry name" value="HCP-like"/>
    <property type="match status" value="1"/>
</dbReference>
<dbReference type="PROSITE" id="PS50005">
    <property type="entry name" value="TPR"/>
    <property type="match status" value="1"/>
</dbReference>
<sequence length="1032" mass="117794">MNEQNQEIYRKLIEALLQCSSSQEINEILNSSQHLLNAELLQIMQQVSEELAEKGNENAANFLKDVVCQLSEVLGLSSTTTFSQLQNPNSQLDLLLQLLQAIHYSNNNPKVLYSLLQDNLDLLNDNFASVLQNWATTTLLSIVPEQAQKLSADIVNFSILIRKFPLGNQASNIEVAIAGYQVAATVFTREAFPQEWASIQNNLGIAYRNRIRGEKAENLEQAIGYYLAALRVCTCELCPYDWSMTQQNLGIVYQNRIRGEQAENIEAAIHCFEAALKVRTRQAFPQDWAMTQHNLGIAYSSRIRGEKSENLEAAIHCFQTALEVRTREVNSQEWAMTQNNLGIAYYERIEGEQAENLEAAIRCFQAALEVYTREDSAYKWAMLHNNLGNAYSNRICGEKAENLETAIRCFTAALEIRTRRLFSQEWATTQNNLGDTYRKRINGEKLENLEIAIRHLKAALEVRTREALPILYVETQFNLGLAYQDAGQFSDAYNAFTAAIDILESLRGEIVFGSAKEEDKQKLAEKWNKVYEFAIEVCLELENPTKAIEYVERSKTRNLVELILSRDLQAIFPREIVRQLEQLQDEISTSQYQLQNAIAQASTALTKHLSQLRLQRNKLQNQYLPVGSGFKFDQFRVTLDRRTAIVQLYVARNKFLVFIFTCQTQQPIVWQSEPKDLKKLMYWVAAYMGAYYEKKSHWQRRLSTRLHLLGKILHLEEIIKLIPDSCERLILIPHQYLHLFPLHALPVTEKSSLLDLFPQGVNYAPSCQMLQLAQMRKLPDFTSFFAVQNPTKDLGYTNLEVETIQRYFSTTNVLKEGMATREAIDDISFTTAHCTHFSCHGYFHPNQPRQSSLILTDAYLDTASTETNSEQYLTLPDGKLLDLDKCLTLEKIFTLNLNQSPLVTLSACETGLIDFRNISDEYIGLPSGFLYAGASSVVSSLWTVNDLSTAFLMIQFYQNLQTTQSVAVALNQAQLWLRNLTKKELETWMVQSQLNLAPAVKMSLNRRLHKISDDAQPFKSPFHWAAFCAIGQ</sequence>
<dbReference type="PANTHER" id="PTHR10098">
    <property type="entry name" value="RAPSYN-RELATED"/>
    <property type="match status" value="1"/>
</dbReference>
<evidence type="ECO:0000256" key="2">
    <source>
        <dbReference type="SAM" id="Coils"/>
    </source>
</evidence>
<keyword evidence="2" id="KW-0175">Coiled coil</keyword>
<dbReference type="Pfam" id="PF12770">
    <property type="entry name" value="CHAT"/>
    <property type="match status" value="1"/>
</dbReference>
<dbReference type="Pfam" id="PF13374">
    <property type="entry name" value="TPR_10"/>
    <property type="match status" value="1"/>
</dbReference>
<dbReference type="SUPFAM" id="SSF48452">
    <property type="entry name" value="TPR-like"/>
    <property type="match status" value="1"/>
</dbReference>
<dbReference type="EMBL" id="CP150886">
    <property type="protein sequence ID" value="WZB89295.1"/>
    <property type="molecule type" value="Genomic_DNA"/>
</dbReference>
<evidence type="ECO:0000256" key="1">
    <source>
        <dbReference type="PROSITE-ProRule" id="PRU00339"/>
    </source>
</evidence>
<evidence type="ECO:0000313" key="5">
    <source>
        <dbReference type="Proteomes" id="UP001483337"/>
    </source>
</evidence>
<dbReference type="InterPro" id="IPR011990">
    <property type="entry name" value="TPR-like_helical_dom_sf"/>
</dbReference>
<evidence type="ECO:0000259" key="3">
    <source>
        <dbReference type="Pfam" id="PF12770"/>
    </source>
</evidence>
<dbReference type="SMART" id="SM00028">
    <property type="entry name" value="TPR"/>
    <property type="match status" value="6"/>
</dbReference>
<accession>A0ABZ2UYE3</accession>
<dbReference type="Proteomes" id="UP001483337">
    <property type="component" value="Chromosome"/>
</dbReference>
<feature type="repeat" description="TPR" evidence="1">
    <location>
        <begin position="473"/>
        <end position="506"/>
    </location>
</feature>
<reference evidence="4 5" key="1">
    <citation type="submission" date="2024-04" db="EMBL/GenBank/DDBJ databases">
        <title>Okeanomitos corallinicola gen. &amp; sp. nov. (Nostocales, Cyanobacteria), a new toxic marine heterocyst-forming cyanobacterium from a coral reef.</title>
        <authorList>
            <person name="Li H."/>
            <person name="Li R."/>
            <person name="Kang J."/>
            <person name="Hii K.S."/>
            <person name="Mohamed H.F."/>
            <person name="Xu X."/>
            <person name="Luo Z."/>
        </authorList>
    </citation>
    <scope>NUCLEOTIDE SEQUENCE [LARGE SCALE GENOMIC DNA]</scope>
    <source>
        <strain evidence="4 5">TIOX110</strain>
    </source>
</reference>
<feature type="coiled-coil region" evidence="2">
    <location>
        <begin position="580"/>
        <end position="622"/>
    </location>
</feature>
<dbReference type="InterPro" id="IPR024983">
    <property type="entry name" value="CHAT_dom"/>
</dbReference>
<organism evidence="4 5">
    <name type="scientific">Okeanomitos corallinicola TIOX110</name>
    <dbReference type="NCBI Taxonomy" id="3133117"/>
    <lineage>
        <taxon>Bacteria</taxon>
        <taxon>Bacillati</taxon>
        <taxon>Cyanobacteriota</taxon>
        <taxon>Cyanophyceae</taxon>
        <taxon>Nostocales</taxon>
        <taxon>Aphanizomenonaceae</taxon>
        <taxon>Okeanomitos</taxon>
    </lineage>
</organism>
<dbReference type="RefSeq" id="WP_353932198.1">
    <property type="nucleotide sequence ID" value="NZ_CP150886.1"/>
</dbReference>
<protein>
    <submittedName>
        <fullName evidence="4">CHAT domain-containing tetratricopeptide repeat protein</fullName>
    </submittedName>
</protein>
<feature type="domain" description="CHAT" evidence="3">
    <location>
        <begin position="723"/>
        <end position="1032"/>
    </location>
</feature>
<name>A0ABZ2UYE3_9CYAN</name>
<keyword evidence="1" id="KW-0802">TPR repeat</keyword>